<evidence type="ECO:0000259" key="1">
    <source>
        <dbReference type="Pfam" id="PF01844"/>
    </source>
</evidence>
<keyword evidence="2" id="KW-0540">Nuclease</keyword>
<dbReference type="InterPro" id="IPR002711">
    <property type="entry name" value="HNH"/>
</dbReference>
<dbReference type="Pfam" id="PF01844">
    <property type="entry name" value="HNH"/>
    <property type="match status" value="1"/>
</dbReference>
<protein>
    <submittedName>
        <fullName evidence="2">HNH endonuclease</fullName>
    </submittedName>
</protein>
<dbReference type="GO" id="GO:0004519">
    <property type="term" value="F:endonuclease activity"/>
    <property type="evidence" value="ECO:0007669"/>
    <property type="project" value="UniProtKB-KW"/>
</dbReference>
<sequence length="121" mass="14020">MSSKRLRRLRQHAYEKQDGRCFYCSYLMWLTGSDDFARSHRLPPRLARYLQCTAEHLMARRDDGSDTVTNVVAACLWCNRMRHQGRAKKAPEALIYKAQVSRLVALRRWHPLASSGRGVSV</sequence>
<dbReference type="EMBL" id="JAFBIL020000003">
    <property type="protein sequence ID" value="MBZ2207171.1"/>
    <property type="molecule type" value="Genomic_DNA"/>
</dbReference>
<accession>A0ABS7SLX6</accession>
<keyword evidence="2" id="KW-0255">Endonuclease</keyword>
<organism evidence="2 3">
    <name type="scientific">Massilia soli</name>
    <dbReference type="NCBI Taxonomy" id="2792854"/>
    <lineage>
        <taxon>Bacteria</taxon>
        <taxon>Pseudomonadati</taxon>
        <taxon>Pseudomonadota</taxon>
        <taxon>Betaproteobacteria</taxon>
        <taxon>Burkholderiales</taxon>
        <taxon>Oxalobacteraceae</taxon>
        <taxon>Telluria group</taxon>
        <taxon>Massilia</taxon>
    </lineage>
</organism>
<name>A0ABS7SLX6_9BURK</name>
<evidence type="ECO:0000313" key="2">
    <source>
        <dbReference type="EMBL" id="MBZ2207171.1"/>
    </source>
</evidence>
<reference evidence="2 3" key="1">
    <citation type="submission" date="2021-08" db="EMBL/GenBank/DDBJ databases">
        <title>Massilia sp. R798.</title>
        <authorList>
            <person name="Baek J.H."/>
            <person name="Jung H.S."/>
            <person name="Kim K.R."/>
            <person name="Jeon C.O."/>
        </authorList>
    </citation>
    <scope>NUCLEOTIDE SEQUENCE [LARGE SCALE GENOMIC DNA]</scope>
    <source>
        <strain evidence="2 3">R798</strain>
    </source>
</reference>
<keyword evidence="2" id="KW-0378">Hydrolase</keyword>
<feature type="domain" description="HNH" evidence="1">
    <location>
        <begin position="51"/>
        <end position="84"/>
    </location>
</feature>
<dbReference type="Gene3D" id="1.10.30.50">
    <property type="match status" value="1"/>
</dbReference>
<keyword evidence="3" id="KW-1185">Reference proteome</keyword>
<comment type="caution">
    <text evidence="2">The sequence shown here is derived from an EMBL/GenBank/DDBJ whole genome shotgun (WGS) entry which is preliminary data.</text>
</comment>
<evidence type="ECO:0000313" key="3">
    <source>
        <dbReference type="Proteomes" id="UP000809349"/>
    </source>
</evidence>
<gene>
    <name evidence="2" type="ORF">I4X03_007845</name>
</gene>
<proteinExistence type="predicted"/>
<dbReference type="Proteomes" id="UP000809349">
    <property type="component" value="Unassembled WGS sequence"/>
</dbReference>